<evidence type="ECO:0000256" key="3">
    <source>
        <dbReference type="ARBA" id="ARBA00023295"/>
    </source>
</evidence>
<dbReference type="Pfam" id="PF00332">
    <property type="entry name" value="Glyco_hydro_17"/>
    <property type="match status" value="1"/>
</dbReference>
<evidence type="ECO:0000256" key="5">
    <source>
        <dbReference type="RuleBase" id="RU004336"/>
    </source>
</evidence>
<dbReference type="PROSITE" id="PS00587">
    <property type="entry name" value="GLYCOSYL_HYDROL_F17"/>
    <property type="match status" value="1"/>
</dbReference>
<dbReference type="InterPro" id="IPR017853">
    <property type="entry name" value="GH"/>
</dbReference>
<comment type="caution">
    <text evidence="6">The sequence shown here is derived from an EMBL/GenBank/DDBJ whole genome shotgun (WGS) entry which is preliminary data.</text>
</comment>
<comment type="similarity">
    <text evidence="1 4">Belongs to the glycosyl hydrolase 17 family.</text>
</comment>
<dbReference type="InterPro" id="IPR000490">
    <property type="entry name" value="Glyco_hydro_17"/>
</dbReference>
<evidence type="ECO:0000313" key="7">
    <source>
        <dbReference type="Proteomes" id="UP000607653"/>
    </source>
</evidence>
<protein>
    <recommendedName>
        <fullName evidence="8">Glucan endo-1,3-beta-D-glucosidase</fullName>
    </recommendedName>
</protein>
<dbReference type="AlphaFoldDB" id="A0A822YF30"/>
<dbReference type="SUPFAM" id="SSF51445">
    <property type="entry name" value="(Trans)glycosidases"/>
    <property type="match status" value="1"/>
</dbReference>
<dbReference type="EMBL" id="DUZY01000002">
    <property type="protein sequence ID" value="DAD29555.1"/>
    <property type="molecule type" value="Genomic_DNA"/>
</dbReference>
<name>A0A822YF30_NELNU</name>
<evidence type="ECO:0000256" key="4">
    <source>
        <dbReference type="RuleBase" id="RU004335"/>
    </source>
</evidence>
<sequence length="102" mass="11524">MLDGFYYALEKEGGSSLEIVVSETGWPNAGDSISTTENAQKYYSNLIRHVNSGKGTPKRPGKPIETYLFAMFDENQKLGDEREKHFGLFSPNKKPKYQISFP</sequence>
<keyword evidence="2 5" id="KW-0378">Hydrolase</keyword>
<gene>
    <name evidence="6" type="ORF">HUJ06_031023</name>
</gene>
<reference evidence="6 7" key="1">
    <citation type="journal article" date="2020" name="Mol. Biol. Evol.">
        <title>Distinct Expression and Methylation Patterns for Genes with Different Fates following a Single Whole-Genome Duplication in Flowering Plants.</title>
        <authorList>
            <person name="Shi T."/>
            <person name="Rahmani R.S."/>
            <person name="Gugger P.F."/>
            <person name="Wang M."/>
            <person name="Li H."/>
            <person name="Zhang Y."/>
            <person name="Li Z."/>
            <person name="Wang Q."/>
            <person name="Van de Peer Y."/>
            <person name="Marchal K."/>
            <person name="Chen J."/>
        </authorList>
    </citation>
    <scope>NUCLEOTIDE SEQUENCE [LARGE SCALE GENOMIC DNA]</scope>
    <source>
        <tissue evidence="6">Leaf</tissue>
    </source>
</reference>
<dbReference type="InterPro" id="IPR044965">
    <property type="entry name" value="Glyco_hydro_17_plant"/>
</dbReference>
<dbReference type="Proteomes" id="UP000607653">
    <property type="component" value="Unassembled WGS sequence"/>
</dbReference>
<evidence type="ECO:0000256" key="2">
    <source>
        <dbReference type="ARBA" id="ARBA00022801"/>
    </source>
</evidence>
<dbReference type="PANTHER" id="PTHR32227">
    <property type="entry name" value="GLUCAN ENDO-1,3-BETA-GLUCOSIDASE BG1-RELATED-RELATED"/>
    <property type="match status" value="1"/>
</dbReference>
<evidence type="ECO:0008006" key="8">
    <source>
        <dbReference type="Google" id="ProtNLM"/>
    </source>
</evidence>
<proteinExistence type="inferred from homology"/>
<keyword evidence="3 5" id="KW-0326">Glycosidase</keyword>
<keyword evidence="7" id="KW-1185">Reference proteome</keyword>
<dbReference type="Gene3D" id="3.20.20.80">
    <property type="entry name" value="Glycosidases"/>
    <property type="match status" value="1"/>
</dbReference>
<organism evidence="6 7">
    <name type="scientific">Nelumbo nucifera</name>
    <name type="common">Sacred lotus</name>
    <dbReference type="NCBI Taxonomy" id="4432"/>
    <lineage>
        <taxon>Eukaryota</taxon>
        <taxon>Viridiplantae</taxon>
        <taxon>Streptophyta</taxon>
        <taxon>Embryophyta</taxon>
        <taxon>Tracheophyta</taxon>
        <taxon>Spermatophyta</taxon>
        <taxon>Magnoliopsida</taxon>
        <taxon>Proteales</taxon>
        <taxon>Nelumbonaceae</taxon>
        <taxon>Nelumbo</taxon>
    </lineage>
</organism>
<evidence type="ECO:0000256" key="1">
    <source>
        <dbReference type="ARBA" id="ARBA00008773"/>
    </source>
</evidence>
<evidence type="ECO:0000313" key="6">
    <source>
        <dbReference type="EMBL" id="DAD29555.1"/>
    </source>
</evidence>
<accession>A0A822YF30</accession>
<dbReference type="GO" id="GO:0005975">
    <property type="term" value="P:carbohydrate metabolic process"/>
    <property type="evidence" value="ECO:0007669"/>
    <property type="project" value="InterPro"/>
</dbReference>
<dbReference type="GO" id="GO:0004553">
    <property type="term" value="F:hydrolase activity, hydrolyzing O-glycosyl compounds"/>
    <property type="evidence" value="ECO:0007669"/>
    <property type="project" value="InterPro"/>
</dbReference>